<comment type="caution">
    <text evidence="2">The sequence shown here is derived from an EMBL/GenBank/DDBJ whole genome shotgun (WGS) entry which is preliminary data.</text>
</comment>
<accession>A0ABN9VS04</accession>
<sequence length="140" mass="15138">MQRARQVPTMNGVCEPDRCTDTAEDVLKDVDSRGSRNHHKGQCNPCRYTVSGEPCPRGQHCDCCHYHHGLEKFLTMTMYVSAAQQRRRWAAGQAAAAARAPPGGGRAGEPRRGGRAGAVEPPCAAASTVWGILASPARRR</sequence>
<evidence type="ECO:0000313" key="3">
    <source>
        <dbReference type="Proteomes" id="UP001189429"/>
    </source>
</evidence>
<dbReference type="EMBL" id="CAUYUJ010017487">
    <property type="protein sequence ID" value="CAK0875209.1"/>
    <property type="molecule type" value="Genomic_DNA"/>
</dbReference>
<evidence type="ECO:0000256" key="1">
    <source>
        <dbReference type="SAM" id="MobiDB-lite"/>
    </source>
</evidence>
<proteinExistence type="predicted"/>
<dbReference type="Proteomes" id="UP001189429">
    <property type="component" value="Unassembled WGS sequence"/>
</dbReference>
<protein>
    <recommendedName>
        <fullName evidence="4">C3H1-type domain-containing protein</fullName>
    </recommendedName>
</protein>
<name>A0ABN9VS04_9DINO</name>
<keyword evidence="3" id="KW-1185">Reference proteome</keyword>
<gene>
    <name evidence="2" type="ORF">PCOR1329_LOCUS59921</name>
</gene>
<organism evidence="2 3">
    <name type="scientific">Prorocentrum cordatum</name>
    <dbReference type="NCBI Taxonomy" id="2364126"/>
    <lineage>
        <taxon>Eukaryota</taxon>
        <taxon>Sar</taxon>
        <taxon>Alveolata</taxon>
        <taxon>Dinophyceae</taxon>
        <taxon>Prorocentrales</taxon>
        <taxon>Prorocentraceae</taxon>
        <taxon>Prorocentrum</taxon>
    </lineage>
</organism>
<evidence type="ECO:0008006" key="4">
    <source>
        <dbReference type="Google" id="ProtNLM"/>
    </source>
</evidence>
<evidence type="ECO:0000313" key="2">
    <source>
        <dbReference type="EMBL" id="CAK0875209.1"/>
    </source>
</evidence>
<feature type="region of interest" description="Disordered" evidence="1">
    <location>
        <begin position="93"/>
        <end position="120"/>
    </location>
</feature>
<reference evidence="2" key="1">
    <citation type="submission" date="2023-10" db="EMBL/GenBank/DDBJ databases">
        <authorList>
            <person name="Chen Y."/>
            <person name="Shah S."/>
            <person name="Dougan E. K."/>
            <person name="Thang M."/>
            <person name="Chan C."/>
        </authorList>
    </citation>
    <scope>NUCLEOTIDE SEQUENCE [LARGE SCALE GENOMIC DNA]</scope>
</reference>